<proteinExistence type="evidence at transcript level"/>
<evidence type="ECO:0000313" key="2">
    <source>
        <dbReference type="EMBL" id="BAC85584.1"/>
    </source>
</evidence>
<protein>
    <submittedName>
        <fullName evidence="2">cDNA FLJ41343 fis, clone BRAWH2001973</fullName>
    </submittedName>
</protein>
<feature type="region of interest" description="Disordered" evidence="1">
    <location>
        <begin position="55"/>
        <end position="74"/>
    </location>
</feature>
<evidence type="ECO:0000256" key="1">
    <source>
        <dbReference type="SAM" id="MobiDB-lite"/>
    </source>
</evidence>
<feature type="region of interest" description="Disordered" evidence="1">
    <location>
        <begin position="83"/>
        <end position="121"/>
    </location>
</feature>
<feature type="compositionally biased region" description="Low complexity" evidence="1">
    <location>
        <begin position="96"/>
        <end position="106"/>
    </location>
</feature>
<reference evidence="2" key="1">
    <citation type="submission" date="2003-07" db="EMBL/GenBank/DDBJ databases">
        <title>NEDO human cDNA sequencing project.</title>
        <authorList>
            <person name="Tanigami A."/>
            <person name="Fujiwara T."/>
            <person name="Shibahara T."/>
            <person name="Goto Y."/>
            <person name="Hirao M."/>
            <person name="Shimizu F."/>
            <person name="Wakebe H."/>
            <person name="Ono T."/>
            <person name="Hishigaki H."/>
            <person name="Watanabe T."/>
            <person name="Ozaki K."/>
            <person name="Sugiyama T."/>
            <person name="Irie R."/>
            <person name="Otsuki T."/>
            <person name="Sato H."/>
            <person name="Ota T."/>
            <person name="Wakamatsu A."/>
            <person name="Ishii S."/>
            <person name="Yamamoto J."/>
            <person name="Isono Y."/>
            <person name="Kawai-Hio Y."/>
            <person name="Saito K."/>
            <person name="Nishikawa T."/>
            <person name="Kimura K."/>
            <person name="Yamashita H."/>
            <person name="Matsuo K."/>
            <person name="Nakamura Y."/>
            <person name="Sekine M."/>
            <person name="Kikuchi H."/>
            <person name="Kanda K."/>
            <person name="Wagatsuma M."/>
            <person name="Murakawa K."/>
            <person name="Kanehori K."/>
            <person name="Takahashi-Fujii A."/>
            <person name="Oshima A."/>
            <person name="Sugiyama A."/>
            <person name="Kawakami B."/>
            <person name="Suzuki Y."/>
            <person name="Sugano S."/>
            <person name="Nagahari K."/>
            <person name="Masuho Y."/>
            <person name="Nagai K."/>
            <person name="Isogai T."/>
        </authorList>
    </citation>
    <scope>NUCLEOTIDE SEQUENCE</scope>
    <source>
        <tissue evidence="2">Brain</tissue>
    </source>
</reference>
<organism evidence="2">
    <name type="scientific">Homo sapiens</name>
    <name type="common">Human</name>
    <dbReference type="NCBI Taxonomy" id="9606"/>
    <lineage>
        <taxon>Eukaryota</taxon>
        <taxon>Metazoa</taxon>
        <taxon>Chordata</taxon>
        <taxon>Craniata</taxon>
        <taxon>Vertebrata</taxon>
        <taxon>Euteleostomi</taxon>
        <taxon>Mammalia</taxon>
        <taxon>Eutheria</taxon>
        <taxon>Euarchontoglires</taxon>
        <taxon>Primates</taxon>
        <taxon>Haplorrhini</taxon>
        <taxon>Catarrhini</taxon>
        <taxon>Hominidae</taxon>
        <taxon>Homo</taxon>
    </lineage>
</organism>
<name>Q6ZWC0_HUMAN</name>
<sequence>MLRNPGSQGPAAAGRGAVQEAGLGMSTGLRLAESRVEPALEKQAQLEEQLRDKVLHEKDLSQQQMQSDLDKADLSARRVPGGCCMRQASLQKSDRAGPGSEASTEAESGEGSGRQGPHREA</sequence>
<accession>Q6ZWC0</accession>
<dbReference type="AlphaFoldDB" id="Q6ZWC0"/>
<dbReference type="EMBL" id="AK123337">
    <property type="protein sequence ID" value="BAC85584.1"/>
    <property type="molecule type" value="mRNA"/>
</dbReference>
<feature type="region of interest" description="Disordered" evidence="1">
    <location>
        <begin position="1"/>
        <end position="21"/>
    </location>
</feature>